<dbReference type="AlphaFoldDB" id="A0A7X5KNA5"/>
<dbReference type="PANTHER" id="PTHR42925:SF2">
    <property type="entry name" value="NA+ DRIVEN MULTIDRUG EFFLUX PUMP"/>
    <property type="match status" value="1"/>
</dbReference>
<reference evidence="8 9" key="1">
    <citation type="submission" date="2020-01" db="EMBL/GenBank/DDBJ databases">
        <title>Anaeroalcalibacter tamaniensis gen. nov., sp. nov., moderately halophilic strictly anaerobic fermenter bacterium from mud volcano of Taman peninsula.</title>
        <authorList>
            <person name="Frolova A."/>
            <person name="Merkel A.Y."/>
            <person name="Slobodkin A.I."/>
        </authorList>
    </citation>
    <scope>NUCLEOTIDE SEQUENCE [LARGE SCALE GENOMIC DNA]</scope>
    <source>
        <strain evidence="8 9">F-3ap</strain>
    </source>
</reference>
<feature type="transmembrane region" description="Helical" evidence="7">
    <location>
        <begin position="160"/>
        <end position="180"/>
    </location>
</feature>
<evidence type="ECO:0000313" key="9">
    <source>
        <dbReference type="Proteomes" id="UP000461585"/>
    </source>
</evidence>
<dbReference type="GO" id="GO:0005886">
    <property type="term" value="C:plasma membrane"/>
    <property type="evidence" value="ECO:0007669"/>
    <property type="project" value="UniProtKB-SubCell"/>
</dbReference>
<dbReference type="NCBIfam" id="TIGR00797">
    <property type="entry name" value="matE"/>
    <property type="match status" value="1"/>
</dbReference>
<dbReference type="GO" id="GO:0042910">
    <property type="term" value="F:xenobiotic transmembrane transporter activity"/>
    <property type="evidence" value="ECO:0007669"/>
    <property type="project" value="InterPro"/>
</dbReference>
<keyword evidence="2" id="KW-0813">Transport</keyword>
<feature type="transmembrane region" description="Helical" evidence="7">
    <location>
        <begin position="319"/>
        <end position="338"/>
    </location>
</feature>
<feature type="transmembrane region" description="Helical" evidence="7">
    <location>
        <begin position="54"/>
        <end position="75"/>
    </location>
</feature>
<sequence>MENKGFYRKLLAIAMPVAFQNLITSFVNTIDVFMISSLGSESISGVGIANRVFFLLHLFLFGTASGSAILTAQFWGAGDVKSIRKALGISLTLGMGGAALFTLGAVAFPEFILGLFTREAGVVAEGAGYLRIVGVSYGFTAVAFAYMFVLRSTGVVKLPVVVTVIAVVLNTFFNYVLIFGHFGAPRLGVQGAAYATVAARAFECLLLLHLSYRFAFPTAGKIRELFSYSMEFFLKYVKIVLPVVANELAWALGVTMYAVVFGRMGKEVMASMTITQTVEQFAFVLAFGVANASGVILGNSLGADRKDEAMAYAKRFLKIGASIGLGMGAFMYLAAPWVTGIFRIEPLVATYVLGTLRVFSLFMFFKVMNLVAIVGILRSGGDTAYTMLLDVLGVWVVAVPLAFFSGLVLGLDIRVVYALIMVEEVLKVGFAIHRTVSGKWLKNLASDPVHAQV</sequence>
<evidence type="ECO:0000256" key="6">
    <source>
        <dbReference type="ARBA" id="ARBA00023136"/>
    </source>
</evidence>
<evidence type="ECO:0000256" key="3">
    <source>
        <dbReference type="ARBA" id="ARBA00022475"/>
    </source>
</evidence>
<feature type="transmembrane region" description="Helical" evidence="7">
    <location>
        <begin position="87"/>
        <end position="108"/>
    </location>
</feature>
<evidence type="ECO:0000256" key="5">
    <source>
        <dbReference type="ARBA" id="ARBA00022989"/>
    </source>
</evidence>
<evidence type="ECO:0000256" key="7">
    <source>
        <dbReference type="SAM" id="Phobius"/>
    </source>
</evidence>
<evidence type="ECO:0000256" key="1">
    <source>
        <dbReference type="ARBA" id="ARBA00004651"/>
    </source>
</evidence>
<dbReference type="PANTHER" id="PTHR42925">
    <property type="entry name" value="MULTIDRUG AND TOXIN EFFLUX PROTEIN MATE FAMILY"/>
    <property type="match status" value="1"/>
</dbReference>
<keyword evidence="6 7" id="KW-0472">Membrane</keyword>
<comment type="caution">
    <text evidence="8">The sequence shown here is derived from an EMBL/GenBank/DDBJ whole genome shotgun (WGS) entry which is preliminary data.</text>
</comment>
<dbReference type="Pfam" id="PF01554">
    <property type="entry name" value="MatE"/>
    <property type="match status" value="2"/>
</dbReference>
<feature type="transmembrane region" description="Helical" evidence="7">
    <location>
        <begin position="128"/>
        <end position="148"/>
    </location>
</feature>
<gene>
    <name evidence="8" type="ORF">GXN74_07445</name>
</gene>
<dbReference type="RefSeq" id="WP_162370307.1">
    <property type="nucleotide sequence ID" value="NZ_JAAEEH010000017.1"/>
</dbReference>
<dbReference type="InterPro" id="IPR047135">
    <property type="entry name" value="YsiQ"/>
</dbReference>
<dbReference type="GO" id="GO:0015297">
    <property type="term" value="F:antiporter activity"/>
    <property type="evidence" value="ECO:0007669"/>
    <property type="project" value="InterPro"/>
</dbReference>
<accession>A0A7X5KNA5</accession>
<feature type="transmembrane region" description="Helical" evidence="7">
    <location>
        <begin position="236"/>
        <end position="260"/>
    </location>
</feature>
<feature type="transmembrane region" description="Helical" evidence="7">
    <location>
        <begin position="358"/>
        <end position="377"/>
    </location>
</feature>
<proteinExistence type="predicted"/>
<evidence type="ECO:0000313" key="8">
    <source>
        <dbReference type="EMBL" id="NDL67578.1"/>
    </source>
</evidence>
<evidence type="ECO:0000256" key="2">
    <source>
        <dbReference type="ARBA" id="ARBA00022448"/>
    </source>
</evidence>
<dbReference type="Proteomes" id="UP000461585">
    <property type="component" value="Unassembled WGS sequence"/>
</dbReference>
<keyword evidence="3" id="KW-1003">Cell membrane</keyword>
<comment type="subcellular location">
    <subcellularLocation>
        <location evidence="1">Cell membrane</location>
        <topology evidence="1">Multi-pass membrane protein</topology>
    </subcellularLocation>
</comment>
<dbReference type="InterPro" id="IPR002528">
    <property type="entry name" value="MATE_fam"/>
</dbReference>
<feature type="transmembrane region" description="Helical" evidence="7">
    <location>
        <begin position="12"/>
        <end position="34"/>
    </location>
</feature>
<evidence type="ECO:0000256" key="4">
    <source>
        <dbReference type="ARBA" id="ARBA00022692"/>
    </source>
</evidence>
<dbReference type="CDD" id="cd13134">
    <property type="entry name" value="MATE_like_8"/>
    <property type="match status" value="1"/>
</dbReference>
<dbReference type="PIRSF" id="PIRSF006603">
    <property type="entry name" value="DinF"/>
    <property type="match status" value="1"/>
</dbReference>
<dbReference type="InterPro" id="IPR048279">
    <property type="entry name" value="MdtK-like"/>
</dbReference>
<feature type="transmembrane region" description="Helical" evidence="7">
    <location>
        <begin position="389"/>
        <end position="409"/>
    </location>
</feature>
<keyword evidence="4 7" id="KW-0812">Transmembrane</keyword>
<dbReference type="EMBL" id="JAAEEH010000017">
    <property type="protein sequence ID" value="NDL67578.1"/>
    <property type="molecule type" value="Genomic_DNA"/>
</dbReference>
<protein>
    <submittedName>
        <fullName evidence="8">MATE family efflux transporter</fullName>
    </submittedName>
</protein>
<feature type="transmembrane region" description="Helical" evidence="7">
    <location>
        <begin position="280"/>
        <end position="298"/>
    </location>
</feature>
<keyword evidence="5 7" id="KW-1133">Transmembrane helix</keyword>
<name>A0A7X5KNA5_9FIRM</name>
<keyword evidence="9" id="KW-1185">Reference proteome</keyword>
<organism evidence="8 9">
    <name type="scientific">Anaerotalea alkaliphila</name>
    <dbReference type="NCBI Taxonomy" id="2662126"/>
    <lineage>
        <taxon>Bacteria</taxon>
        <taxon>Bacillati</taxon>
        <taxon>Bacillota</taxon>
        <taxon>Clostridia</taxon>
        <taxon>Eubacteriales</taxon>
        <taxon>Anaerotalea</taxon>
    </lineage>
</organism>